<sequence length="426" mass="46316">MRRKPSHLSLAPPLQSRPSDALPENLVRLLFRQAGNLLEIDDPIQVELWCSDVLGAVWAATDGDPTAEETFVGAWIAAAEEDDDEGAALVALTALGAIAGSGSARRAALAAADRLGEPRPRWAAAVDEITSGECWHYGDVYGDQETILCAFRRGETEHAMLVLIDYTLGGIAKDVFFTEAVAGSLADLQYELGSTPVAFLEPIEPGVARRRLQRAFRTTDGRVEPRVKDDFAPHRALALARVRTLPPSIELDEPEPAVDPDVLIEEFLSSSEAADLPDFEMAERWARLLVDRALNASDDPARVGPGVLDELLLVDVPEHAALDAAARNAMPAVLTAWTLWAGRRQGLSEPAVAWLQTALDEILEEFPEAYRDPGAIAHRNTCPDTVDLRSDRPAQLVRWSLRSQPISPTVLRATSTASRVGRGRPK</sequence>
<comment type="caution">
    <text evidence="1">The sequence shown here is derived from an EMBL/GenBank/DDBJ whole genome shotgun (WGS) entry which is preliminary data.</text>
</comment>
<organism evidence="1 2">
    <name type="scientific">Cryptosporangium phraense</name>
    <dbReference type="NCBI Taxonomy" id="2593070"/>
    <lineage>
        <taxon>Bacteria</taxon>
        <taxon>Bacillati</taxon>
        <taxon>Actinomycetota</taxon>
        <taxon>Actinomycetes</taxon>
        <taxon>Cryptosporangiales</taxon>
        <taxon>Cryptosporangiaceae</taxon>
        <taxon>Cryptosporangium</taxon>
    </lineage>
</organism>
<dbReference type="RefSeq" id="WP_142706368.1">
    <property type="nucleotide sequence ID" value="NZ_VIRS01000014.1"/>
</dbReference>
<evidence type="ECO:0000313" key="2">
    <source>
        <dbReference type="Proteomes" id="UP000317982"/>
    </source>
</evidence>
<reference evidence="1 2" key="1">
    <citation type="submission" date="2019-07" db="EMBL/GenBank/DDBJ databases">
        <title>Cryptosporangium phraense sp. nov., isolated from plant litter.</title>
        <authorList>
            <person name="Suriyachadkun C."/>
        </authorList>
    </citation>
    <scope>NUCLEOTIDE SEQUENCE [LARGE SCALE GENOMIC DNA]</scope>
    <source>
        <strain evidence="1 2">A-T 5661</strain>
    </source>
</reference>
<dbReference type="OrthoDB" id="5170563at2"/>
<accession>A0A545APQ5</accession>
<evidence type="ECO:0000313" key="1">
    <source>
        <dbReference type="EMBL" id="TQS43283.1"/>
    </source>
</evidence>
<name>A0A545APQ5_9ACTN</name>
<keyword evidence="2" id="KW-1185">Reference proteome</keyword>
<gene>
    <name evidence="1" type="ORF">FL583_20830</name>
</gene>
<dbReference type="EMBL" id="VIRS01000014">
    <property type="protein sequence ID" value="TQS43283.1"/>
    <property type="molecule type" value="Genomic_DNA"/>
</dbReference>
<dbReference type="AlphaFoldDB" id="A0A545APQ5"/>
<protein>
    <submittedName>
        <fullName evidence="1">Uncharacterized protein</fullName>
    </submittedName>
</protein>
<dbReference type="InParanoid" id="A0A545APQ5"/>
<proteinExistence type="predicted"/>
<dbReference type="Proteomes" id="UP000317982">
    <property type="component" value="Unassembled WGS sequence"/>
</dbReference>